<feature type="domain" description="Response regulatory" evidence="6">
    <location>
        <begin position="15"/>
        <end position="127"/>
    </location>
</feature>
<dbReference type="GO" id="GO:0000976">
    <property type="term" value="F:transcription cis-regulatory region binding"/>
    <property type="evidence" value="ECO:0007669"/>
    <property type="project" value="TreeGrafter"/>
</dbReference>
<organism evidence="8">
    <name type="scientific">marine metagenome</name>
    <dbReference type="NCBI Taxonomy" id="408172"/>
    <lineage>
        <taxon>unclassified sequences</taxon>
        <taxon>metagenomes</taxon>
        <taxon>ecological metagenomes</taxon>
    </lineage>
</organism>
<dbReference type="Gene3D" id="1.10.10.10">
    <property type="entry name" value="Winged helix-like DNA-binding domain superfamily/Winged helix DNA-binding domain"/>
    <property type="match status" value="1"/>
</dbReference>
<dbReference type="GO" id="GO:0005829">
    <property type="term" value="C:cytosol"/>
    <property type="evidence" value="ECO:0007669"/>
    <property type="project" value="TreeGrafter"/>
</dbReference>
<dbReference type="GO" id="GO:0006355">
    <property type="term" value="P:regulation of DNA-templated transcription"/>
    <property type="evidence" value="ECO:0007669"/>
    <property type="project" value="InterPro"/>
</dbReference>
<dbReference type="Gene3D" id="6.10.250.690">
    <property type="match status" value="1"/>
</dbReference>
<dbReference type="Pfam" id="PF00072">
    <property type="entry name" value="Response_reg"/>
    <property type="match status" value="1"/>
</dbReference>
<feature type="domain" description="OmpR/PhoB-type" evidence="7">
    <location>
        <begin position="139"/>
        <end position="237"/>
    </location>
</feature>
<dbReference type="EMBL" id="UINC01000977">
    <property type="protein sequence ID" value="SUZ66183.1"/>
    <property type="molecule type" value="Genomic_DNA"/>
</dbReference>
<dbReference type="SUPFAM" id="SSF52172">
    <property type="entry name" value="CheY-like"/>
    <property type="match status" value="1"/>
</dbReference>
<dbReference type="FunFam" id="1.10.10.10:FF:000005">
    <property type="entry name" value="Two-component system response regulator"/>
    <property type="match status" value="1"/>
</dbReference>
<dbReference type="SMART" id="SM00448">
    <property type="entry name" value="REC"/>
    <property type="match status" value="1"/>
</dbReference>
<dbReference type="AlphaFoldDB" id="A0A381PL67"/>
<evidence type="ECO:0000256" key="4">
    <source>
        <dbReference type="ARBA" id="ARBA00023125"/>
    </source>
</evidence>
<dbReference type="GO" id="GO:0000156">
    <property type="term" value="F:phosphorelay response regulator activity"/>
    <property type="evidence" value="ECO:0007669"/>
    <property type="project" value="TreeGrafter"/>
</dbReference>
<dbReference type="Pfam" id="PF00486">
    <property type="entry name" value="Trans_reg_C"/>
    <property type="match status" value="1"/>
</dbReference>
<keyword evidence="5" id="KW-0804">Transcription</keyword>
<keyword evidence="2" id="KW-0902">Two-component regulatory system</keyword>
<dbReference type="CDD" id="cd17574">
    <property type="entry name" value="REC_OmpR"/>
    <property type="match status" value="1"/>
</dbReference>
<evidence type="ECO:0008006" key="9">
    <source>
        <dbReference type="Google" id="ProtNLM"/>
    </source>
</evidence>
<accession>A0A381PL67</accession>
<reference evidence="8" key="1">
    <citation type="submission" date="2018-05" db="EMBL/GenBank/DDBJ databases">
        <authorList>
            <person name="Lanie J.A."/>
            <person name="Ng W.-L."/>
            <person name="Kazmierczak K.M."/>
            <person name="Andrzejewski T.M."/>
            <person name="Davidsen T.M."/>
            <person name="Wayne K.J."/>
            <person name="Tettelin H."/>
            <person name="Glass J.I."/>
            <person name="Rusch D."/>
            <person name="Podicherti R."/>
            <person name="Tsui H.-C.T."/>
            <person name="Winkler M.E."/>
        </authorList>
    </citation>
    <scope>NUCLEOTIDE SEQUENCE</scope>
</reference>
<dbReference type="PROSITE" id="PS51755">
    <property type="entry name" value="OMPR_PHOB"/>
    <property type="match status" value="1"/>
</dbReference>
<dbReference type="SUPFAM" id="SSF46894">
    <property type="entry name" value="C-terminal effector domain of the bipartite response regulators"/>
    <property type="match status" value="1"/>
</dbReference>
<dbReference type="InterPro" id="IPR011006">
    <property type="entry name" value="CheY-like_superfamily"/>
</dbReference>
<dbReference type="PROSITE" id="PS50110">
    <property type="entry name" value="RESPONSE_REGULATORY"/>
    <property type="match status" value="1"/>
</dbReference>
<dbReference type="GO" id="GO:0032993">
    <property type="term" value="C:protein-DNA complex"/>
    <property type="evidence" value="ECO:0007669"/>
    <property type="project" value="TreeGrafter"/>
</dbReference>
<sequence length="238" mass="26695">MDPSKTPSPDLTGAVVAVVDDDKRIRQALERALKAEGYDVVVAADGLQALEIYGQADVMVLDVTMPNLGGIEVCQRLRAQGSELPVLLLTARHETEDRVAGLDSGADDYLAKPFALDELLARLRALLRRHPPTDLSLDSITLCFEDLRMDQRARQVHREDQLLDLTRTEYELLELLLEHPNQVLTRDQIYETVWGYDSALASNSLEVYVGYLRRKTEIGNRSRVIHTVRGVGYVLRSS</sequence>
<evidence type="ECO:0000259" key="7">
    <source>
        <dbReference type="PROSITE" id="PS51755"/>
    </source>
</evidence>
<dbReference type="SMART" id="SM00862">
    <property type="entry name" value="Trans_reg_C"/>
    <property type="match status" value="1"/>
</dbReference>
<protein>
    <recommendedName>
        <fullName evidence="9">Response regulatory domain-containing protein</fullName>
    </recommendedName>
</protein>
<keyword evidence="1" id="KW-0597">Phosphoprotein</keyword>
<dbReference type="InterPro" id="IPR036388">
    <property type="entry name" value="WH-like_DNA-bd_sf"/>
</dbReference>
<evidence type="ECO:0000256" key="2">
    <source>
        <dbReference type="ARBA" id="ARBA00023012"/>
    </source>
</evidence>
<evidence type="ECO:0000256" key="3">
    <source>
        <dbReference type="ARBA" id="ARBA00023015"/>
    </source>
</evidence>
<evidence type="ECO:0000256" key="5">
    <source>
        <dbReference type="ARBA" id="ARBA00023163"/>
    </source>
</evidence>
<keyword evidence="3" id="KW-0805">Transcription regulation</keyword>
<keyword evidence="4" id="KW-0238">DNA-binding</keyword>
<name>A0A381PL67_9ZZZZ</name>
<dbReference type="PANTHER" id="PTHR48111">
    <property type="entry name" value="REGULATOR OF RPOS"/>
    <property type="match status" value="1"/>
</dbReference>
<evidence type="ECO:0000256" key="1">
    <source>
        <dbReference type="ARBA" id="ARBA00022553"/>
    </source>
</evidence>
<dbReference type="InterPro" id="IPR001867">
    <property type="entry name" value="OmpR/PhoB-type_DNA-bd"/>
</dbReference>
<dbReference type="InterPro" id="IPR016032">
    <property type="entry name" value="Sig_transdc_resp-reg_C-effctor"/>
</dbReference>
<dbReference type="InterPro" id="IPR039420">
    <property type="entry name" value="WalR-like"/>
</dbReference>
<evidence type="ECO:0000313" key="8">
    <source>
        <dbReference type="EMBL" id="SUZ66183.1"/>
    </source>
</evidence>
<dbReference type="CDD" id="cd00383">
    <property type="entry name" value="trans_reg_C"/>
    <property type="match status" value="1"/>
</dbReference>
<proteinExistence type="predicted"/>
<evidence type="ECO:0000259" key="6">
    <source>
        <dbReference type="PROSITE" id="PS50110"/>
    </source>
</evidence>
<dbReference type="Gene3D" id="3.40.50.2300">
    <property type="match status" value="1"/>
</dbReference>
<dbReference type="InterPro" id="IPR001789">
    <property type="entry name" value="Sig_transdc_resp-reg_receiver"/>
</dbReference>
<gene>
    <name evidence="8" type="ORF">METZ01_LOCUS19037</name>
</gene>
<dbReference type="PANTHER" id="PTHR48111:SF22">
    <property type="entry name" value="REGULATOR OF RPOS"/>
    <property type="match status" value="1"/>
</dbReference>